<accession>A0A481Z8N7</accession>
<gene>
    <name evidence="1" type="ORF">LCPAC304_00810</name>
</gene>
<protein>
    <submittedName>
        <fullName evidence="1">Uncharacterized protein</fullName>
    </submittedName>
</protein>
<evidence type="ECO:0000313" key="1">
    <source>
        <dbReference type="EMBL" id="QBK91752.1"/>
    </source>
</evidence>
<name>A0A481Z8N7_9VIRU</name>
<organism evidence="1">
    <name type="scientific">Pithovirus LCPAC304</name>
    <dbReference type="NCBI Taxonomy" id="2506594"/>
    <lineage>
        <taxon>Viruses</taxon>
        <taxon>Pithoviruses</taxon>
    </lineage>
</organism>
<dbReference type="EMBL" id="MK500565">
    <property type="protein sequence ID" value="QBK91752.1"/>
    <property type="molecule type" value="Genomic_DNA"/>
</dbReference>
<reference evidence="1" key="1">
    <citation type="journal article" date="2019" name="MBio">
        <title>Virus Genomes from Deep Sea Sediments Expand the Ocean Megavirome and Support Independent Origins of Viral Gigantism.</title>
        <authorList>
            <person name="Backstrom D."/>
            <person name="Yutin N."/>
            <person name="Jorgensen S.L."/>
            <person name="Dharamshi J."/>
            <person name="Homa F."/>
            <person name="Zaremba-Niedwiedzka K."/>
            <person name="Spang A."/>
            <person name="Wolf Y.I."/>
            <person name="Koonin E.V."/>
            <person name="Ettema T.J."/>
        </authorList>
    </citation>
    <scope>NUCLEOTIDE SEQUENCE</scope>
</reference>
<proteinExistence type="predicted"/>
<sequence length="247" mass="29166">MNEKRSSYKYYSQRMKKIREFKKSIKVGSKCAKCGETDIKLLDFSHYSRKDKSVDLRIPHSIAKLKEELTKGRFLCVWCHRLETAEEYKNIVEKNNKEYFRYTKEALDLAIDANAKMCGGPLCKRTMRHSSLFYQDKNGKLSNHCKKCKSVYSRIGRLRAKNYVTRIKLETGQCQECKIPVTEKTICCFDYDHLDMKTKTHTISRMTCGGRRNDSIQKEIDKCRLLCCKCHRIYTWSQLNQVDYELL</sequence>